<feature type="region of interest" description="Disordered" evidence="4">
    <location>
        <begin position="1"/>
        <end position="22"/>
    </location>
</feature>
<reference evidence="6" key="2">
    <citation type="journal article" date="2019" name="IMA Fungus">
        <title>Genome sequencing and comparison of five Tilletia species to identify candidate genes for the detection of regulated species infecting wheat.</title>
        <authorList>
            <person name="Nguyen H.D.T."/>
            <person name="Sultana T."/>
            <person name="Kesanakurti P."/>
            <person name="Hambleton S."/>
        </authorList>
    </citation>
    <scope>NUCLEOTIDE SEQUENCE</scope>
    <source>
        <strain evidence="6">DAOMC 236426</strain>
    </source>
</reference>
<feature type="region of interest" description="Disordered" evidence="4">
    <location>
        <begin position="341"/>
        <end position="386"/>
    </location>
</feature>
<dbReference type="GO" id="GO:0101005">
    <property type="term" value="F:deubiquitinase activity"/>
    <property type="evidence" value="ECO:0007669"/>
    <property type="project" value="TreeGrafter"/>
</dbReference>
<accession>A0A8X7MSL5</accession>
<keyword evidence="2" id="KW-0645">Protease</keyword>
<evidence type="ECO:0000256" key="1">
    <source>
        <dbReference type="ARBA" id="ARBA00008140"/>
    </source>
</evidence>
<protein>
    <recommendedName>
        <fullName evidence="5">PPPDE domain-containing protein</fullName>
    </recommendedName>
</protein>
<organism evidence="6 7">
    <name type="scientific">Tilletia controversa</name>
    <name type="common">dwarf bunt fungus</name>
    <dbReference type="NCBI Taxonomy" id="13291"/>
    <lineage>
        <taxon>Eukaryota</taxon>
        <taxon>Fungi</taxon>
        <taxon>Dikarya</taxon>
        <taxon>Basidiomycota</taxon>
        <taxon>Ustilaginomycotina</taxon>
        <taxon>Exobasidiomycetes</taxon>
        <taxon>Tilletiales</taxon>
        <taxon>Tilletiaceae</taxon>
        <taxon>Tilletia</taxon>
    </lineage>
</organism>
<feature type="compositionally biased region" description="Acidic residues" evidence="4">
    <location>
        <begin position="349"/>
        <end position="360"/>
    </location>
</feature>
<comment type="caution">
    <text evidence="6">The sequence shown here is derived from an EMBL/GenBank/DDBJ whole genome shotgun (WGS) entry which is preliminary data.</text>
</comment>
<dbReference type="PROSITE" id="PS51858">
    <property type="entry name" value="PPPDE"/>
    <property type="match status" value="1"/>
</dbReference>
<feature type="compositionally biased region" description="Polar residues" evidence="4">
    <location>
        <begin position="239"/>
        <end position="248"/>
    </location>
</feature>
<evidence type="ECO:0000259" key="5">
    <source>
        <dbReference type="PROSITE" id="PS51858"/>
    </source>
</evidence>
<gene>
    <name evidence="6" type="ORF">A4X06_0g4585</name>
</gene>
<proteinExistence type="inferred from homology"/>
<dbReference type="PANTHER" id="PTHR12378">
    <property type="entry name" value="DESUMOYLATING ISOPEPTIDASE"/>
    <property type="match status" value="1"/>
</dbReference>
<reference evidence="6" key="1">
    <citation type="submission" date="2016-04" db="EMBL/GenBank/DDBJ databases">
        <authorList>
            <person name="Nguyen H.D."/>
            <person name="Samba Siva P."/>
            <person name="Cullis J."/>
            <person name="Levesque C.A."/>
            <person name="Hambleton S."/>
        </authorList>
    </citation>
    <scope>NUCLEOTIDE SEQUENCE</scope>
    <source>
        <strain evidence="6">DAOMC 236426</strain>
    </source>
</reference>
<keyword evidence="3" id="KW-0378">Hydrolase</keyword>
<dbReference type="PANTHER" id="PTHR12378:SF80">
    <property type="entry name" value="IP06716P-RELATED"/>
    <property type="match status" value="1"/>
</dbReference>
<feature type="domain" description="PPPDE" evidence="5">
    <location>
        <begin position="32"/>
        <end position="342"/>
    </location>
</feature>
<feature type="compositionally biased region" description="Low complexity" evidence="4">
    <location>
        <begin position="227"/>
        <end position="238"/>
    </location>
</feature>
<evidence type="ECO:0000313" key="7">
    <source>
        <dbReference type="Proteomes" id="UP000077684"/>
    </source>
</evidence>
<dbReference type="GO" id="GO:0016579">
    <property type="term" value="P:protein deubiquitination"/>
    <property type="evidence" value="ECO:0007669"/>
    <property type="project" value="TreeGrafter"/>
</dbReference>
<evidence type="ECO:0000256" key="2">
    <source>
        <dbReference type="ARBA" id="ARBA00022670"/>
    </source>
</evidence>
<dbReference type="AlphaFoldDB" id="A0A8X7MSL5"/>
<name>A0A8X7MSL5_9BASI</name>
<comment type="similarity">
    <text evidence="1">Belongs to the DeSI family.</text>
</comment>
<dbReference type="InterPro" id="IPR042266">
    <property type="entry name" value="PPPDE_sf"/>
</dbReference>
<evidence type="ECO:0000256" key="3">
    <source>
        <dbReference type="ARBA" id="ARBA00022801"/>
    </source>
</evidence>
<evidence type="ECO:0000256" key="4">
    <source>
        <dbReference type="SAM" id="MobiDB-lite"/>
    </source>
</evidence>
<dbReference type="EMBL" id="LWDE02000494">
    <property type="protein sequence ID" value="KAE8247260.1"/>
    <property type="molecule type" value="Genomic_DNA"/>
</dbReference>
<feature type="region of interest" description="Disordered" evidence="4">
    <location>
        <begin position="225"/>
        <end position="248"/>
    </location>
</feature>
<dbReference type="SMART" id="SM01179">
    <property type="entry name" value="DUF862"/>
    <property type="match status" value="1"/>
</dbReference>
<sequence>MTSPRPPSSSSPSPSSSSPAHLSLDWASEHGTPVFLTLWDFVPPGMTASLAMILGLGIWHSQLWIPDMNIELAFGGHDEDDLTGIFTIPRDPYSFLSPSSSLPCLYSIPSQQYLIDGLSHAFARPDLVPSPGPSALPAARYVGCWFVGYAGAVDEDEVAGGKGIGSGSVQGPLKKTGRWAAPQSGRSAYRELLFSPFDTTSNQSSSKSWSSLLFQEADTLRKTWLPSSSSSSAANSSSKDGSQRSAVGQGQPLLLEIDRKHPRHTGVRARSAAFVMRVIQELKQDPEWHGLRYDVLNHNCNHFSALLLERLTGAKLPTWINRSAGLGRTFANYIPSSLLDLQTDAPGEMPDDDEEEEDDQQEHGKESSLAARVVQEELTSAKDKPH</sequence>
<dbReference type="Proteomes" id="UP000077684">
    <property type="component" value="Unassembled WGS sequence"/>
</dbReference>
<dbReference type="GO" id="GO:0006508">
    <property type="term" value="P:proteolysis"/>
    <property type="evidence" value="ECO:0007669"/>
    <property type="project" value="UniProtKB-KW"/>
</dbReference>
<keyword evidence="7" id="KW-1185">Reference proteome</keyword>
<dbReference type="Gene3D" id="3.90.1720.30">
    <property type="entry name" value="PPPDE domains"/>
    <property type="match status" value="1"/>
</dbReference>
<evidence type="ECO:0000313" key="6">
    <source>
        <dbReference type="EMBL" id="KAE8247260.1"/>
    </source>
</evidence>
<feature type="compositionally biased region" description="Low complexity" evidence="4">
    <location>
        <begin position="10"/>
        <end position="19"/>
    </location>
</feature>
<dbReference type="Pfam" id="PF05903">
    <property type="entry name" value="Peptidase_C97"/>
    <property type="match status" value="1"/>
</dbReference>
<dbReference type="InterPro" id="IPR008580">
    <property type="entry name" value="PPPDE_dom"/>
</dbReference>